<evidence type="ECO:0000313" key="7">
    <source>
        <dbReference type="EMBL" id="UJO19495.1"/>
    </source>
</evidence>
<dbReference type="GO" id="GO:0000981">
    <property type="term" value="F:DNA-binding transcription factor activity, RNA polymerase II-specific"/>
    <property type="evidence" value="ECO:0007669"/>
    <property type="project" value="InterPro"/>
</dbReference>
<reference evidence="7" key="2">
    <citation type="journal article" date="2022" name="Microb. Genom.">
        <title>A chromosome-scale genome assembly of the tomato pathogen Cladosporium fulvum reveals a compartmentalized genome architecture and the presence of a dispensable chromosome.</title>
        <authorList>
            <person name="Zaccaron A.Z."/>
            <person name="Chen L.H."/>
            <person name="Samaras A."/>
            <person name="Stergiopoulos I."/>
        </authorList>
    </citation>
    <scope>NUCLEOTIDE SEQUENCE</scope>
    <source>
        <strain evidence="7">Race5_Kim</strain>
    </source>
</reference>
<protein>
    <recommendedName>
        <fullName evidence="6">Zn(2)-C6 fungal-type domain-containing protein</fullName>
    </recommendedName>
</protein>
<dbReference type="Pfam" id="PF00172">
    <property type="entry name" value="Zn_clus"/>
    <property type="match status" value="1"/>
</dbReference>
<dbReference type="Gene3D" id="4.10.240.10">
    <property type="entry name" value="Zn(2)-C6 fungal-type DNA-binding domain"/>
    <property type="match status" value="1"/>
</dbReference>
<dbReference type="SUPFAM" id="SSF57701">
    <property type="entry name" value="Zn2/Cys6 DNA-binding domain"/>
    <property type="match status" value="1"/>
</dbReference>
<dbReference type="EMBL" id="CP090168">
    <property type="protein sequence ID" value="UJO19495.1"/>
    <property type="molecule type" value="Genomic_DNA"/>
</dbReference>
<evidence type="ECO:0000256" key="2">
    <source>
        <dbReference type="ARBA" id="ARBA00023015"/>
    </source>
</evidence>
<dbReference type="GO" id="GO:0006351">
    <property type="term" value="P:DNA-templated transcription"/>
    <property type="evidence" value="ECO:0007669"/>
    <property type="project" value="InterPro"/>
</dbReference>
<feature type="domain" description="Zn(2)-C6 fungal-type" evidence="6">
    <location>
        <begin position="40"/>
        <end position="69"/>
    </location>
</feature>
<dbReference type="PANTHER" id="PTHR47424:SF5">
    <property type="entry name" value="ZN(II)2CYS6 TRANSCRIPTION FACTOR (EUROFUNG)"/>
    <property type="match status" value="1"/>
</dbReference>
<keyword evidence="1" id="KW-0479">Metal-binding</keyword>
<dbReference type="CDD" id="cd12148">
    <property type="entry name" value="fungal_TF_MHR"/>
    <property type="match status" value="1"/>
</dbReference>
<dbReference type="AlphaFoldDB" id="A0A9Q8UR96"/>
<dbReference type="SMART" id="SM00906">
    <property type="entry name" value="Fungal_trans"/>
    <property type="match status" value="1"/>
</dbReference>
<dbReference type="KEGG" id="ffu:CLAFUR5_06810"/>
<dbReference type="InterPro" id="IPR036864">
    <property type="entry name" value="Zn2-C6_fun-type_DNA-bd_sf"/>
</dbReference>
<reference evidence="7" key="1">
    <citation type="submission" date="2021-12" db="EMBL/GenBank/DDBJ databases">
        <authorList>
            <person name="Zaccaron A."/>
            <person name="Stergiopoulos I."/>
        </authorList>
    </citation>
    <scope>NUCLEOTIDE SEQUENCE</scope>
    <source>
        <strain evidence="7">Race5_Kim</strain>
    </source>
</reference>
<proteinExistence type="predicted"/>
<dbReference type="PROSITE" id="PS00463">
    <property type="entry name" value="ZN2_CY6_FUNGAL_1"/>
    <property type="match status" value="1"/>
</dbReference>
<dbReference type="InterPro" id="IPR051127">
    <property type="entry name" value="Fungal_SecMet_Regulators"/>
</dbReference>
<dbReference type="Proteomes" id="UP000756132">
    <property type="component" value="Chromosome 6"/>
</dbReference>
<organism evidence="7 8">
    <name type="scientific">Passalora fulva</name>
    <name type="common">Tomato leaf mold</name>
    <name type="synonym">Cladosporium fulvum</name>
    <dbReference type="NCBI Taxonomy" id="5499"/>
    <lineage>
        <taxon>Eukaryota</taxon>
        <taxon>Fungi</taxon>
        <taxon>Dikarya</taxon>
        <taxon>Ascomycota</taxon>
        <taxon>Pezizomycotina</taxon>
        <taxon>Dothideomycetes</taxon>
        <taxon>Dothideomycetidae</taxon>
        <taxon>Mycosphaerellales</taxon>
        <taxon>Mycosphaerellaceae</taxon>
        <taxon>Fulvia</taxon>
    </lineage>
</organism>
<evidence type="ECO:0000313" key="8">
    <source>
        <dbReference type="Proteomes" id="UP000756132"/>
    </source>
</evidence>
<keyword evidence="3" id="KW-0804">Transcription</keyword>
<feature type="compositionally biased region" description="Basic and acidic residues" evidence="5">
    <location>
        <begin position="176"/>
        <end position="186"/>
    </location>
</feature>
<feature type="region of interest" description="Disordered" evidence="5">
    <location>
        <begin position="114"/>
        <end position="148"/>
    </location>
</feature>
<feature type="region of interest" description="Disordered" evidence="5">
    <location>
        <begin position="639"/>
        <end position="663"/>
    </location>
</feature>
<feature type="region of interest" description="Disordered" evidence="5">
    <location>
        <begin position="1"/>
        <end position="27"/>
    </location>
</feature>
<feature type="region of interest" description="Disordered" evidence="5">
    <location>
        <begin position="175"/>
        <end position="197"/>
    </location>
</feature>
<evidence type="ECO:0000256" key="5">
    <source>
        <dbReference type="SAM" id="MobiDB-lite"/>
    </source>
</evidence>
<dbReference type="GeneID" id="71986688"/>
<dbReference type="RefSeq" id="XP_047763861.1">
    <property type="nucleotide sequence ID" value="XM_047905958.1"/>
</dbReference>
<dbReference type="InterPro" id="IPR001138">
    <property type="entry name" value="Zn2Cys6_DnaBD"/>
</dbReference>
<dbReference type="InterPro" id="IPR007219">
    <property type="entry name" value="XnlR_reg_dom"/>
</dbReference>
<name>A0A9Q8UR96_PASFU</name>
<keyword evidence="4" id="KW-0539">Nucleus</keyword>
<dbReference type="GO" id="GO:0005634">
    <property type="term" value="C:nucleus"/>
    <property type="evidence" value="ECO:0007669"/>
    <property type="project" value="TreeGrafter"/>
</dbReference>
<dbReference type="GO" id="GO:0000435">
    <property type="term" value="P:positive regulation of transcription from RNA polymerase II promoter by galactose"/>
    <property type="evidence" value="ECO:0007669"/>
    <property type="project" value="TreeGrafter"/>
</dbReference>
<dbReference type="PROSITE" id="PS50048">
    <property type="entry name" value="ZN2_CY6_FUNGAL_2"/>
    <property type="match status" value="1"/>
</dbReference>
<dbReference type="OrthoDB" id="3971593at2759"/>
<dbReference type="GO" id="GO:0008270">
    <property type="term" value="F:zinc ion binding"/>
    <property type="evidence" value="ECO:0007669"/>
    <property type="project" value="InterPro"/>
</dbReference>
<dbReference type="PANTHER" id="PTHR47424">
    <property type="entry name" value="REGULATORY PROTEIN GAL4"/>
    <property type="match status" value="1"/>
</dbReference>
<sequence length="728" mass="80922">MPLESSEGIPITPSQSRKRAPEGDMQRCSKSKRARYVAVACDSCKRRKIRCSGLLSCTSCDELGVACFYHTDNRERPKDLQLFEGISAEMQTISSKLDKLTQYMSAFQHEQRDLRTIDEENDQESERIGVSRKRSRSSGVLDQPQSLCPGFRGPTSSSFIFEVANDRLNKMGLRAEPNDHGAEASRGRPLPVYPNRQPRCAKPYSRDWGSDTLEQLGEETVVRLCEDYDASINVLYPVLDMPRILQRARLVFAQAGSSSDLGMEVGGSSNTTTDESKFEINIFKLMCAASLAFRGQADHAMAQVLYDDVDAETPVWDAMGIRGLQYLTLVIIYHVQMGQDVRASRIIGVAGRLCLEMGLNRREVLERTYLEQHARDLAVRIFWSIYLLDMRASCGTGIPFVIQDVDIDSTLPEPEPTTHIFLKTMISFARLSRKVWRVENSFTSLESKQTVDNIELLDFQALQWLKRLPESLKYDPNEPNVLSTSRREPLFARVVAHARVNQLRSLIYRRVLYSSSSISQHMLYAQTVVDIAKSTVALFTGLNRPGGIYHAHPVIFSHFVISALGVLLLAIANAPEHFSGQCCTEYYTALDLLKQSAMQSEVVSRLWKTVERLEGLGPVLGIMPPPEAHRPPQGMLLDTRPQPKSPAGGVMDDGNLAAPQTQPSDYRDDLASLFGFPLDAVDYGLFLSQDTDAAGGGNEAQLDGGYDDLAFDGVGGTASYSYLNSAAP</sequence>
<accession>A0A9Q8UR96</accession>
<dbReference type="SMART" id="SM00066">
    <property type="entry name" value="GAL4"/>
    <property type="match status" value="1"/>
</dbReference>
<feature type="compositionally biased region" description="Basic and acidic residues" evidence="5">
    <location>
        <begin position="114"/>
        <end position="129"/>
    </location>
</feature>
<keyword evidence="2" id="KW-0805">Transcription regulation</keyword>
<evidence type="ECO:0000256" key="4">
    <source>
        <dbReference type="ARBA" id="ARBA00023242"/>
    </source>
</evidence>
<dbReference type="CDD" id="cd00067">
    <property type="entry name" value="GAL4"/>
    <property type="match status" value="1"/>
</dbReference>
<evidence type="ECO:0000256" key="3">
    <source>
        <dbReference type="ARBA" id="ARBA00023163"/>
    </source>
</evidence>
<keyword evidence="8" id="KW-1185">Reference proteome</keyword>
<evidence type="ECO:0000256" key="1">
    <source>
        <dbReference type="ARBA" id="ARBA00022723"/>
    </source>
</evidence>
<evidence type="ECO:0000259" key="6">
    <source>
        <dbReference type="PROSITE" id="PS50048"/>
    </source>
</evidence>
<dbReference type="Pfam" id="PF04082">
    <property type="entry name" value="Fungal_trans"/>
    <property type="match status" value="1"/>
</dbReference>
<gene>
    <name evidence="7" type="ORF">CLAFUR5_06810</name>
</gene>
<dbReference type="GO" id="GO:0000978">
    <property type="term" value="F:RNA polymerase II cis-regulatory region sequence-specific DNA binding"/>
    <property type="evidence" value="ECO:0007669"/>
    <property type="project" value="TreeGrafter"/>
</dbReference>